<feature type="domain" description="RNase H type-1" evidence="1">
    <location>
        <begin position="3"/>
        <end position="55"/>
    </location>
</feature>
<protein>
    <recommendedName>
        <fullName evidence="1">RNase H type-1 domain-containing protein</fullName>
    </recommendedName>
</protein>
<organism evidence="2 3">
    <name type="scientific">Hibiscus sabdariffa</name>
    <name type="common">roselle</name>
    <dbReference type="NCBI Taxonomy" id="183260"/>
    <lineage>
        <taxon>Eukaryota</taxon>
        <taxon>Viridiplantae</taxon>
        <taxon>Streptophyta</taxon>
        <taxon>Embryophyta</taxon>
        <taxon>Tracheophyta</taxon>
        <taxon>Spermatophyta</taxon>
        <taxon>Magnoliopsida</taxon>
        <taxon>eudicotyledons</taxon>
        <taxon>Gunneridae</taxon>
        <taxon>Pentapetalae</taxon>
        <taxon>rosids</taxon>
        <taxon>malvids</taxon>
        <taxon>Malvales</taxon>
        <taxon>Malvaceae</taxon>
        <taxon>Malvoideae</taxon>
        <taxon>Hibiscus</taxon>
    </lineage>
</organism>
<evidence type="ECO:0000259" key="1">
    <source>
        <dbReference type="Pfam" id="PF13456"/>
    </source>
</evidence>
<gene>
    <name evidence="2" type="ORF">V6N11_055404</name>
</gene>
<dbReference type="EMBL" id="JBBPBN010000061">
    <property type="protein sequence ID" value="KAK8987090.1"/>
    <property type="molecule type" value="Genomic_DNA"/>
</dbReference>
<sequence>MDCFEAVRLLHADCLHPETPTIALHIRELINQDWCVKVCHILRDQNRLAHSLTKLANSSTLTPTYFPQPHVSVVSSGFVDDIG</sequence>
<proteinExistence type="predicted"/>
<dbReference type="Pfam" id="PF13456">
    <property type="entry name" value="RVT_3"/>
    <property type="match status" value="1"/>
</dbReference>
<keyword evidence="3" id="KW-1185">Reference proteome</keyword>
<reference evidence="2 3" key="1">
    <citation type="journal article" date="2024" name="G3 (Bethesda)">
        <title>Genome assembly of Hibiscus sabdariffa L. provides insights into metabolisms of medicinal natural products.</title>
        <authorList>
            <person name="Kim T."/>
        </authorList>
    </citation>
    <scope>NUCLEOTIDE SEQUENCE [LARGE SCALE GENOMIC DNA]</scope>
    <source>
        <strain evidence="2">TK-2024</strain>
        <tissue evidence="2">Old leaves</tissue>
    </source>
</reference>
<dbReference type="Proteomes" id="UP001396334">
    <property type="component" value="Unassembled WGS sequence"/>
</dbReference>
<evidence type="ECO:0000313" key="3">
    <source>
        <dbReference type="Proteomes" id="UP001396334"/>
    </source>
</evidence>
<comment type="caution">
    <text evidence="2">The sequence shown here is derived from an EMBL/GenBank/DDBJ whole genome shotgun (WGS) entry which is preliminary data.</text>
</comment>
<name>A0ABR2PFW5_9ROSI</name>
<accession>A0ABR2PFW5</accession>
<evidence type="ECO:0000313" key="2">
    <source>
        <dbReference type="EMBL" id="KAK8987090.1"/>
    </source>
</evidence>
<dbReference type="InterPro" id="IPR002156">
    <property type="entry name" value="RNaseH_domain"/>
</dbReference>